<name>A0ACC0LP25_RHOML</name>
<sequence>MGTRIDDQTTEKASLSTGAEVTSVGSGVDGHGTGVGDGGDWCALVDQGRTLITVGTGQPQVCRLDFQIEVEGLVVTGEGSARAGSRGSGSGRNGDRLESLSQDPEKGKSTAVLEEAPKKRSVERVEFNPPVGSSRHDPISSSDLAEFVGGVIQT</sequence>
<dbReference type="EMBL" id="CM046398">
    <property type="protein sequence ID" value="KAI8530369.1"/>
    <property type="molecule type" value="Genomic_DNA"/>
</dbReference>
<keyword evidence="2" id="KW-1185">Reference proteome</keyword>
<reference evidence="1" key="1">
    <citation type="submission" date="2022-02" db="EMBL/GenBank/DDBJ databases">
        <title>Plant Genome Project.</title>
        <authorList>
            <person name="Zhang R.-G."/>
        </authorList>
    </citation>
    <scope>NUCLEOTIDE SEQUENCE</scope>
    <source>
        <strain evidence="1">AT1</strain>
    </source>
</reference>
<evidence type="ECO:0000313" key="1">
    <source>
        <dbReference type="EMBL" id="KAI8530369.1"/>
    </source>
</evidence>
<protein>
    <submittedName>
        <fullName evidence="1">Uncharacterized protein</fullName>
    </submittedName>
</protein>
<accession>A0ACC0LP25</accession>
<proteinExistence type="predicted"/>
<gene>
    <name evidence="1" type="ORF">RHMOL_Rhmol11G0052700</name>
</gene>
<comment type="caution">
    <text evidence="1">The sequence shown here is derived from an EMBL/GenBank/DDBJ whole genome shotgun (WGS) entry which is preliminary data.</text>
</comment>
<evidence type="ECO:0000313" key="2">
    <source>
        <dbReference type="Proteomes" id="UP001062846"/>
    </source>
</evidence>
<organism evidence="1 2">
    <name type="scientific">Rhododendron molle</name>
    <name type="common">Chinese azalea</name>
    <name type="synonym">Azalea mollis</name>
    <dbReference type="NCBI Taxonomy" id="49168"/>
    <lineage>
        <taxon>Eukaryota</taxon>
        <taxon>Viridiplantae</taxon>
        <taxon>Streptophyta</taxon>
        <taxon>Embryophyta</taxon>
        <taxon>Tracheophyta</taxon>
        <taxon>Spermatophyta</taxon>
        <taxon>Magnoliopsida</taxon>
        <taxon>eudicotyledons</taxon>
        <taxon>Gunneridae</taxon>
        <taxon>Pentapetalae</taxon>
        <taxon>asterids</taxon>
        <taxon>Ericales</taxon>
        <taxon>Ericaceae</taxon>
        <taxon>Ericoideae</taxon>
        <taxon>Rhodoreae</taxon>
        <taxon>Rhododendron</taxon>
    </lineage>
</organism>
<dbReference type="Proteomes" id="UP001062846">
    <property type="component" value="Chromosome 11"/>
</dbReference>